<dbReference type="HOGENOM" id="CLU_023669_3_0_2"/>
<keyword evidence="5" id="KW-1185">Reference proteome</keyword>
<dbReference type="InterPro" id="IPR014774">
    <property type="entry name" value="KaiC-like_dom"/>
</dbReference>
<protein>
    <recommendedName>
        <fullName evidence="3">KaiC domain-containing protein</fullName>
    </recommendedName>
</protein>
<evidence type="ECO:0000256" key="1">
    <source>
        <dbReference type="ARBA" id="ARBA00022741"/>
    </source>
</evidence>
<name>F7XL48_METZD</name>
<dbReference type="EMBL" id="CP002101">
    <property type="protein sequence ID" value="AEH59922.1"/>
    <property type="molecule type" value="Genomic_DNA"/>
</dbReference>
<reference evidence="4 5" key="1">
    <citation type="submission" date="2010-07" db="EMBL/GenBank/DDBJ databases">
        <title>The complete genome of Methanosalsum zhilinae DSM 4017.</title>
        <authorList>
            <consortium name="US DOE Joint Genome Institute (JGI-PGF)"/>
            <person name="Lucas S."/>
            <person name="Copeland A."/>
            <person name="Lapidus A."/>
            <person name="Glavina del Rio T."/>
            <person name="Dalin E."/>
            <person name="Tice H."/>
            <person name="Bruce D."/>
            <person name="Goodwin L."/>
            <person name="Pitluck S."/>
            <person name="Kyrpides N."/>
            <person name="Mavromatis K."/>
            <person name="Ovchinnikova G."/>
            <person name="Daligault H."/>
            <person name="Detter J.C."/>
            <person name="Han C."/>
            <person name="Tapia R."/>
            <person name="Larimer F."/>
            <person name="Land M."/>
            <person name="Hauser L."/>
            <person name="Markowitz V."/>
            <person name="Cheng J.-F."/>
            <person name="Hugenholtz P."/>
            <person name="Woyke T."/>
            <person name="Wu D."/>
            <person name="Spring S."/>
            <person name="Schueler E."/>
            <person name="Brambilla E."/>
            <person name="Klenk H.-P."/>
            <person name="Eisen J.A."/>
        </authorList>
    </citation>
    <scope>NUCLEOTIDE SEQUENCE [LARGE SCALE GENOMIC DNA]</scope>
    <source>
        <strain evidence="5">DSM 4017 / NBRC 107636 / OCM 62 / WeN5</strain>
    </source>
</reference>
<dbReference type="Pfam" id="PF06745">
    <property type="entry name" value="ATPase"/>
    <property type="match status" value="1"/>
</dbReference>
<dbReference type="SUPFAM" id="SSF52540">
    <property type="entry name" value="P-loop containing nucleoside triphosphate hydrolases"/>
    <property type="match status" value="1"/>
</dbReference>
<evidence type="ECO:0000256" key="2">
    <source>
        <dbReference type="ARBA" id="ARBA00022840"/>
    </source>
</evidence>
<keyword evidence="1" id="KW-0547">Nucleotide-binding</keyword>
<dbReference type="KEGG" id="mzh:Mzhil_0041"/>
<dbReference type="GO" id="GO:0005524">
    <property type="term" value="F:ATP binding"/>
    <property type="evidence" value="ECO:0007669"/>
    <property type="project" value="UniProtKB-KW"/>
</dbReference>
<organism evidence="4 5">
    <name type="scientific">Methanosalsum zhilinae (strain DSM 4017 / NBRC 107636 / OCM 62 / WeN5)</name>
    <name type="common">Methanohalophilus zhilinae</name>
    <dbReference type="NCBI Taxonomy" id="679901"/>
    <lineage>
        <taxon>Archaea</taxon>
        <taxon>Methanobacteriati</taxon>
        <taxon>Methanobacteriota</taxon>
        <taxon>Stenosarchaea group</taxon>
        <taxon>Methanomicrobia</taxon>
        <taxon>Methanosarcinales</taxon>
        <taxon>Methanosarcinaceae</taxon>
        <taxon>Methanosalsum</taxon>
    </lineage>
</organism>
<dbReference type="Proteomes" id="UP000006622">
    <property type="component" value="Chromosome"/>
</dbReference>
<evidence type="ECO:0000313" key="5">
    <source>
        <dbReference type="Proteomes" id="UP000006622"/>
    </source>
</evidence>
<evidence type="ECO:0000259" key="3">
    <source>
        <dbReference type="PROSITE" id="PS51146"/>
    </source>
</evidence>
<dbReference type="InterPro" id="IPR027417">
    <property type="entry name" value="P-loop_NTPase"/>
</dbReference>
<proteinExistence type="predicted"/>
<sequence>MQMPEIIQAGGYMEIRNQKKDAFLIPTGIHGLDVHLGGGVPPGSTILILAEPGAGSSTFAQQFSYGGLKNDDHVIYFTTDQPIEEIISEMDSFGMNTEELIDRLEFVDAYTPRFYNLLPRGLRAEMEAKDYLKRSVDILNLLKSTILEERQTKYRMVIDSMSYFLRSYEINEIVNMIEMMSSVSKINQSINLLTMKSGMHEILIENTMKHACDGVIEFRLNERGSEIERSMFIRKMRGMLIPNQILPYKVTNKGIEPETTKRVL</sequence>
<feature type="domain" description="KaiC" evidence="3">
    <location>
        <begin position="23"/>
        <end position="264"/>
    </location>
</feature>
<dbReference type="InterPro" id="IPR010624">
    <property type="entry name" value="KaiC_dom"/>
</dbReference>
<dbReference type="STRING" id="679901.Mzhil_0041"/>
<dbReference type="PROSITE" id="PS51146">
    <property type="entry name" value="KAIC"/>
    <property type="match status" value="1"/>
</dbReference>
<gene>
    <name evidence="4" type="ordered locus">Mzhil_0041</name>
</gene>
<dbReference type="Gene3D" id="3.40.50.300">
    <property type="entry name" value="P-loop containing nucleotide triphosphate hydrolases"/>
    <property type="match status" value="1"/>
</dbReference>
<dbReference type="PANTHER" id="PTHR43637:SF3">
    <property type="entry name" value="FLAGELLA-RELATED PROTEIN H-RELATED"/>
    <property type="match status" value="1"/>
</dbReference>
<accession>F7XL48</accession>
<dbReference type="PANTHER" id="PTHR43637">
    <property type="entry name" value="UPF0273 PROTEIN TM_0370"/>
    <property type="match status" value="1"/>
</dbReference>
<keyword evidence="2" id="KW-0067">ATP-binding</keyword>
<evidence type="ECO:0000313" key="4">
    <source>
        <dbReference type="EMBL" id="AEH59922.1"/>
    </source>
</evidence>
<dbReference type="AlphaFoldDB" id="F7XL48"/>